<sequence>MRSPRTGWALRRLRSAVKPRTKPATSTPSLRPTAYLDGLRGFAAFMVYFHHHGLWAHTPDNNLIVENGWGYNGNYYLAAFPGIRLFFNGGHFAVATFFVISGYVLSIKPLTLIQAGEQAKLADNLASQLFRRWLRLYIPLIITTGVYMLTWHTFGGLWIDGAEKQGSMRDEVWWWYAELKNFSFLFNTGGLPWLSYNLHLWSIPVEMKGSITIFTMLLAFSRLTTRARLGGTVVLLFYFVYIADGLYFALFVMGTLLADLDLLATKNELPRLFKALAPYKDFIYYHLLVVALYLGGVPTATKDINDLGKNRGWYYLSLLKPQAAFDYKWFYLFFAATLLVAATPRISWLRRFFETRFCQYLGHISYALYLVHGPLLFTFGDRVYTAVGWIGSNSPGQTEHLAWWMNRFPLPKTGPYGLELAFLLPHIVLIPVNFWCAEAVTRWIDEPAVRFSQWLYRSGLAAPPQLPQQYQQQRQPHLQSSAGGDSSSRPVPTVVIGTEKKSDV</sequence>
<dbReference type="GO" id="GO:0016747">
    <property type="term" value="F:acyltransferase activity, transferring groups other than amino-acyl groups"/>
    <property type="evidence" value="ECO:0007669"/>
    <property type="project" value="InterPro"/>
</dbReference>
<dbReference type="PANTHER" id="PTHR23028:SF125">
    <property type="entry name" value="ACYLTRANSFERASE"/>
    <property type="match status" value="1"/>
</dbReference>
<keyword evidence="2" id="KW-0812">Transmembrane</keyword>
<gene>
    <name evidence="4" type="ORF">BD289DRAFT_364719</name>
</gene>
<feature type="domain" description="Acyltransferase 3" evidence="3">
    <location>
        <begin position="34"/>
        <end position="386"/>
    </location>
</feature>
<feature type="transmembrane region" description="Helical" evidence="2">
    <location>
        <begin position="329"/>
        <end position="348"/>
    </location>
</feature>
<dbReference type="InterPro" id="IPR050879">
    <property type="entry name" value="Acyltransferase_3"/>
</dbReference>
<feature type="transmembrane region" description="Helical" evidence="2">
    <location>
        <begin position="85"/>
        <end position="105"/>
    </location>
</feature>
<feature type="transmembrane region" description="Helical" evidence="2">
    <location>
        <begin position="232"/>
        <end position="258"/>
    </location>
</feature>
<dbReference type="InParanoid" id="A0A2T3AD64"/>
<feature type="region of interest" description="Disordered" evidence="1">
    <location>
        <begin position="466"/>
        <end position="504"/>
    </location>
</feature>
<dbReference type="OrthoDB" id="5819582at2759"/>
<evidence type="ECO:0000256" key="2">
    <source>
        <dbReference type="SAM" id="Phobius"/>
    </source>
</evidence>
<dbReference type="EMBL" id="KZ678408">
    <property type="protein sequence ID" value="PSR92256.1"/>
    <property type="molecule type" value="Genomic_DNA"/>
</dbReference>
<keyword evidence="2" id="KW-1133">Transmembrane helix</keyword>
<feature type="compositionally biased region" description="Polar residues" evidence="1">
    <location>
        <begin position="480"/>
        <end position="490"/>
    </location>
</feature>
<evidence type="ECO:0000259" key="3">
    <source>
        <dbReference type="Pfam" id="PF01757"/>
    </source>
</evidence>
<feature type="transmembrane region" description="Helical" evidence="2">
    <location>
        <begin position="282"/>
        <end position="301"/>
    </location>
</feature>
<dbReference type="InterPro" id="IPR002656">
    <property type="entry name" value="Acyl_transf_3_dom"/>
</dbReference>
<dbReference type="PANTHER" id="PTHR23028">
    <property type="entry name" value="ACETYLTRANSFERASE"/>
    <property type="match status" value="1"/>
</dbReference>
<feature type="compositionally biased region" description="Low complexity" evidence="1">
    <location>
        <begin position="467"/>
        <end position="479"/>
    </location>
</feature>
<keyword evidence="5" id="KW-1185">Reference proteome</keyword>
<organism evidence="4 5">
    <name type="scientific">Coniella lustricola</name>
    <dbReference type="NCBI Taxonomy" id="2025994"/>
    <lineage>
        <taxon>Eukaryota</taxon>
        <taxon>Fungi</taxon>
        <taxon>Dikarya</taxon>
        <taxon>Ascomycota</taxon>
        <taxon>Pezizomycotina</taxon>
        <taxon>Sordariomycetes</taxon>
        <taxon>Sordariomycetidae</taxon>
        <taxon>Diaporthales</taxon>
        <taxon>Schizoparmaceae</taxon>
        <taxon>Coniella</taxon>
    </lineage>
</organism>
<keyword evidence="4" id="KW-0012">Acyltransferase</keyword>
<keyword evidence="4" id="KW-0808">Transferase</keyword>
<dbReference type="Proteomes" id="UP000241462">
    <property type="component" value="Unassembled WGS sequence"/>
</dbReference>
<feature type="transmembrane region" description="Helical" evidence="2">
    <location>
        <begin position="198"/>
        <end position="220"/>
    </location>
</feature>
<evidence type="ECO:0000313" key="5">
    <source>
        <dbReference type="Proteomes" id="UP000241462"/>
    </source>
</evidence>
<accession>A0A2T3AD64</accession>
<evidence type="ECO:0000313" key="4">
    <source>
        <dbReference type="EMBL" id="PSR92256.1"/>
    </source>
</evidence>
<keyword evidence="2" id="KW-0472">Membrane</keyword>
<name>A0A2T3AD64_9PEZI</name>
<evidence type="ECO:0000256" key="1">
    <source>
        <dbReference type="SAM" id="MobiDB-lite"/>
    </source>
</evidence>
<dbReference type="Pfam" id="PF01757">
    <property type="entry name" value="Acyl_transf_3"/>
    <property type="match status" value="1"/>
</dbReference>
<reference evidence="4 5" key="1">
    <citation type="journal article" date="2018" name="Mycol. Prog.">
        <title>Coniella lustricola, a new species from submerged detritus.</title>
        <authorList>
            <person name="Raudabaugh D.B."/>
            <person name="Iturriaga T."/>
            <person name="Carver A."/>
            <person name="Mondo S."/>
            <person name="Pangilinan J."/>
            <person name="Lipzen A."/>
            <person name="He G."/>
            <person name="Amirebrahimi M."/>
            <person name="Grigoriev I.V."/>
            <person name="Miller A.N."/>
        </authorList>
    </citation>
    <scope>NUCLEOTIDE SEQUENCE [LARGE SCALE GENOMIC DNA]</scope>
    <source>
        <strain evidence="4 5">B22-T-1</strain>
    </source>
</reference>
<feature type="transmembrane region" description="Helical" evidence="2">
    <location>
        <begin position="136"/>
        <end position="159"/>
    </location>
</feature>
<protein>
    <submittedName>
        <fullName evidence="4">Acyltransferase family-domain-containing protein</fullName>
    </submittedName>
</protein>
<proteinExistence type="predicted"/>
<dbReference type="AlphaFoldDB" id="A0A2T3AD64"/>
<dbReference type="STRING" id="2025994.A0A2T3AD64"/>